<feature type="compositionally biased region" description="Basic and acidic residues" evidence="10">
    <location>
        <begin position="1"/>
        <end position="13"/>
    </location>
</feature>
<feature type="binding site" evidence="9">
    <location>
        <position position="114"/>
    </location>
    <ligand>
        <name>ATP</name>
        <dbReference type="ChEBI" id="CHEBI:30616"/>
    </ligand>
</feature>
<dbReference type="EC" id="2.7.11.1" evidence="1"/>
<dbReference type="GO" id="GO:0001558">
    <property type="term" value="P:regulation of cell growth"/>
    <property type="evidence" value="ECO:0007669"/>
    <property type="project" value="UniProtKB-ARBA"/>
</dbReference>
<dbReference type="PROSITE" id="PS00107">
    <property type="entry name" value="PROTEIN_KINASE_ATP"/>
    <property type="match status" value="1"/>
</dbReference>
<dbReference type="EMBL" id="SWFT01000064">
    <property type="protein sequence ID" value="KAA8904042.1"/>
    <property type="molecule type" value="Genomic_DNA"/>
</dbReference>
<dbReference type="AlphaFoldDB" id="A0A642URQ0"/>
<evidence type="ECO:0000256" key="6">
    <source>
        <dbReference type="ARBA" id="ARBA00022840"/>
    </source>
</evidence>
<feature type="compositionally biased region" description="Low complexity" evidence="10">
    <location>
        <begin position="738"/>
        <end position="749"/>
    </location>
</feature>
<dbReference type="GeneID" id="54780645"/>
<feature type="region of interest" description="Disordered" evidence="10">
    <location>
        <begin position="875"/>
        <end position="898"/>
    </location>
</feature>
<dbReference type="GO" id="GO:0005524">
    <property type="term" value="F:ATP binding"/>
    <property type="evidence" value="ECO:0007669"/>
    <property type="project" value="UniProtKB-UniRule"/>
</dbReference>
<accession>A0A642URQ0</accession>
<dbReference type="InterPro" id="IPR008271">
    <property type="entry name" value="Ser/Thr_kinase_AS"/>
</dbReference>
<dbReference type="OrthoDB" id="68483at2759"/>
<dbReference type="CDD" id="cd14008">
    <property type="entry name" value="STKc_LKB1_CaMKK"/>
    <property type="match status" value="1"/>
</dbReference>
<proteinExistence type="predicted"/>
<evidence type="ECO:0000256" key="7">
    <source>
        <dbReference type="ARBA" id="ARBA00047899"/>
    </source>
</evidence>
<feature type="region of interest" description="Disordered" evidence="10">
    <location>
        <begin position="463"/>
        <end position="500"/>
    </location>
</feature>
<keyword evidence="3" id="KW-0808">Transferase</keyword>
<dbReference type="SMART" id="SM00220">
    <property type="entry name" value="S_TKc"/>
    <property type="match status" value="1"/>
</dbReference>
<dbReference type="VEuPathDB" id="FungiDB:DIURU_001994"/>
<evidence type="ECO:0000313" key="12">
    <source>
        <dbReference type="EMBL" id="KAA8904042.1"/>
    </source>
</evidence>
<evidence type="ECO:0000256" key="4">
    <source>
        <dbReference type="ARBA" id="ARBA00022741"/>
    </source>
</evidence>
<dbReference type="PANTHER" id="PTHR43895">
    <property type="entry name" value="CALCIUM/CALMODULIN-DEPENDENT PROTEIN KINASE KINASE-RELATED"/>
    <property type="match status" value="1"/>
</dbReference>
<evidence type="ECO:0000256" key="3">
    <source>
        <dbReference type="ARBA" id="ARBA00022679"/>
    </source>
</evidence>
<dbReference type="GO" id="GO:0030447">
    <property type="term" value="P:filamentous growth"/>
    <property type="evidence" value="ECO:0007669"/>
    <property type="project" value="UniProtKB-ARBA"/>
</dbReference>
<dbReference type="Proteomes" id="UP000449547">
    <property type="component" value="Unassembled WGS sequence"/>
</dbReference>
<dbReference type="InterPro" id="IPR000719">
    <property type="entry name" value="Prot_kinase_dom"/>
</dbReference>
<keyword evidence="4 9" id="KW-0547">Nucleotide-binding</keyword>
<dbReference type="InterPro" id="IPR017441">
    <property type="entry name" value="Protein_kinase_ATP_BS"/>
</dbReference>
<dbReference type="PROSITE" id="PS00108">
    <property type="entry name" value="PROTEIN_KINASE_ST"/>
    <property type="match status" value="1"/>
</dbReference>
<dbReference type="OMA" id="QFNNHYK"/>
<dbReference type="Gene3D" id="1.10.510.10">
    <property type="entry name" value="Transferase(Phosphotransferase) domain 1"/>
    <property type="match status" value="1"/>
</dbReference>
<name>A0A642URQ0_DIURU</name>
<comment type="catalytic activity">
    <reaction evidence="7">
        <text>L-threonyl-[protein] + ATP = O-phospho-L-threonyl-[protein] + ADP + H(+)</text>
        <dbReference type="Rhea" id="RHEA:46608"/>
        <dbReference type="Rhea" id="RHEA-COMP:11060"/>
        <dbReference type="Rhea" id="RHEA-COMP:11605"/>
        <dbReference type="ChEBI" id="CHEBI:15378"/>
        <dbReference type="ChEBI" id="CHEBI:30013"/>
        <dbReference type="ChEBI" id="CHEBI:30616"/>
        <dbReference type="ChEBI" id="CHEBI:61977"/>
        <dbReference type="ChEBI" id="CHEBI:456216"/>
        <dbReference type="EC" id="2.7.11.1"/>
    </reaction>
</comment>
<feature type="compositionally biased region" description="Polar residues" evidence="10">
    <location>
        <begin position="756"/>
        <end position="788"/>
    </location>
</feature>
<organism evidence="12 13">
    <name type="scientific">Diutina rugosa</name>
    <name type="common">Yeast</name>
    <name type="synonym">Candida rugosa</name>
    <dbReference type="NCBI Taxonomy" id="5481"/>
    <lineage>
        <taxon>Eukaryota</taxon>
        <taxon>Fungi</taxon>
        <taxon>Dikarya</taxon>
        <taxon>Ascomycota</taxon>
        <taxon>Saccharomycotina</taxon>
        <taxon>Pichiomycetes</taxon>
        <taxon>Debaryomycetaceae</taxon>
        <taxon>Diutina</taxon>
    </lineage>
</organism>
<dbReference type="GO" id="GO:0042149">
    <property type="term" value="P:cellular response to glucose starvation"/>
    <property type="evidence" value="ECO:0007669"/>
    <property type="project" value="UniProtKB-ARBA"/>
</dbReference>
<comment type="caution">
    <text evidence="12">The sequence shown here is derived from an EMBL/GenBank/DDBJ whole genome shotgun (WGS) entry which is preliminary data.</text>
</comment>
<keyword evidence="5" id="KW-0418">Kinase</keyword>
<evidence type="ECO:0000256" key="9">
    <source>
        <dbReference type="PROSITE-ProRule" id="PRU10141"/>
    </source>
</evidence>
<dbReference type="GO" id="GO:0007165">
    <property type="term" value="P:signal transduction"/>
    <property type="evidence" value="ECO:0007669"/>
    <property type="project" value="TreeGrafter"/>
</dbReference>
<dbReference type="PANTHER" id="PTHR43895:SF152">
    <property type="entry name" value="SERINE_THREONINE-PROTEIN KINASE TOS3"/>
    <property type="match status" value="1"/>
</dbReference>
<evidence type="ECO:0000256" key="2">
    <source>
        <dbReference type="ARBA" id="ARBA00022527"/>
    </source>
</evidence>
<keyword evidence="2" id="KW-0723">Serine/threonine-protein kinase</keyword>
<evidence type="ECO:0000256" key="5">
    <source>
        <dbReference type="ARBA" id="ARBA00022777"/>
    </source>
</evidence>
<comment type="catalytic activity">
    <reaction evidence="8">
        <text>L-seryl-[protein] + ATP = O-phospho-L-seryl-[protein] + ADP + H(+)</text>
        <dbReference type="Rhea" id="RHEA:17989"/>
        <dbReference type="Rhea" id="RHEA-COMP:9863"/>
        <dbReference type="Rhea" id="RHEA-COMP:11604"/>
        <dbReference type="ChEBI" id="CHEBI:15378"/>
        <dbReference type="ChEBI" id="CHEBI:29999"/>
        <dbReference type="ChEBI" id="CHEBI:30616"/>
        <dbReference type="ChEBI" id="CHEBI:83421"/>
        <dbReference type="ChEBI" id="CHEBI:456216"/>
        <dbReference type="EC" id="2.7.11.1"/>
    </reaction>
</comment>
<evidence type="ECO:0000313" key="13">
    <source>
        <dbReference type="Proteomes" id="UP000449547"/>
    </source>
</evidence>
<evidence type="ECO:0000256" key="10">
    <source>
        <dbReference type="SAM" id="MobiDB-lite"/>
    </source>
</evidence>
<dbReference type="PROSITE" id="PS50011">
    <property type="entry name" value="PROTEIN_KINASE_DOM"/>
    <property type="match status" value="1"/>
</dbReference>
<reference evidence="12 13" key="1">
    <citation type="submission" date="2019-07" db="EMBL/GenBank/DDBJ databases">
        <title>Genome assembly of two rare yeast pathogens: Diutina rugosa and Trichomonascus ciferrii.</title>
        <authorList>
            <person name="Mixao V."/>
            <person name="Saus E."/>
            <person name="Hansen A."/>
            <person name="Lass-Flor C."/>
            <person name="Gabaldon T."/>
        </authorList>
    </citation>
    <scope>NUCLEOTIDE SEQUENCE [LARGE SCALE GENOMIC DNA]</scope>
    <source>
        <strain evidence="12 13">CBS 613</strain>
    </source>
</reference>
<protein>
    <recommendedName>
        <fullName evidence="1">non-specific serine/threonine protein kinase</fullName>
        <ecNumber evidence="1">2.7.11.1</ecNumber>
    </recommendedName>
</protein>
<keyword evidence="13" id="KW-1185">Reference proteome</keyword>
<evidence type="ECO:0000256" key="8">
    <source>
        <dbReference type="ARBA" id="ARBA00048679"/>
    </source>
</evidence>
<dbReference type="InterPro" id="IPR011009">
    <property type="entry name" value="Kinase-like_dom_sf"/>
</dbReference>
<feature type="compositionally biased region" description="Low complexity" evidence="10">
    <location>
        <begin position="557"/>
        <end position="580"/>
    </location>
</feature>
<sequence length="927" mass="99322">MSVDGAVKRDDRASNPPLGQPLPLGGVYFNTKPVPTVAPAARVSVTSQASGSGVPVSPKPPTVKETHQVYLEYDRITRRRVLNTYEILSEIGRGEHGKVKLAKDLASNQLVAIKIISRKSKRHSFHGYSYYGELSRSMSPQERKVRREISIMKRCHHPHIVQLREVLDDDSASKIYLVLEYLEKGEIKWKRSNHECSAASNNGIVTVVNGVAQPAPSQPDPQELPCTRESEIDLPSDEYAPNLSFAQSRRALRHVVLGLEYLHAQGIVHRDIKPANLLVSATNCVKISDFGVSSLIASDGKVDLTKTAGTPAFFAPELCQDQDSTYSITHKIDIWALGVTLYCLLFGKVPFNAPTEWELFDVICHQSIPFPEYSELIQVAPISKTEYDDAQDLLRKLLDKNPNTRIDIPAIKHHPFTLMGCEDVESFLDSKSSWSPLPAPAGEPVGVGATLGQGAMILSESVNTTSTPTPSGSFAGKRPSTHEALLTRTRSGDSASRRGSVEACQIETMRHARGDVYLSSTPVLATIKGIQEQDDKRRRSSIFSNSRMGTPFEPGTAASSKRSLSASSSQASPVPSRQPSYTGNVAAPIAVPGRPRSRPPSAQFIGEGANIVGMGHSLVANHWAAGGNNAFVAPTSNAPGGSQGPMATTTASASSVLSLPLSESFASLDSFDEAAIDNFLSQCSSDNSGVLPIPQSRSASTSGITEKLKTFNLHMGQKKRQSDRGVGPRNEGEGLALSDCDSSSCSSSSESDDDNANLSFSFSSKLAPQSRSQSVRPPNAAPPTQSSLRPAFLNHNRRSASHDTHVGTRAGNGMSVVMIHDTHSPAPELADVPAGLFGQGLSAGSASSASSMPQAVPVKQSQSEALPQLIYSMPSSPSASTGRMPHVRQSLIPGPRSPLVKHVTTFDDARSRSNSISLAMLDRQHGT</sequence>
<dbReference type="SUPFAM" id="SSF56112">
    <property type="entry name" value="Protein kinase-like (PK-like)"/>
    <property type="match status" value="1"/>
</dbReference>
<feature type="compositionally biased region" description="Polar residues" evidence="10">
    <location>
        <begin position="463"/>
        <end position="472"/>
    </location>
</feature>
<gene>
    <name evidence="12" type="ORF">DIURU_001994</name>
</gene>
<dbReference type="Pfam" id="PF00069">
    <property type="entry name" value="Pkinase"/>
    <property type="match status" value="2"/>
</dbReference>
<feature type="region of interest" description="Disordered" evidence="10">
    <location>
        <begin position="1"/>
        <end position="24"/>
    </location>
</feature>
<dbReference type="GO" id="GO:0004674">
    <property type="term" value="F:protein serine/threonine kinase activity"/>
    <property type="evidence" value="ECO:0007669"/>
    <property type="project" value="UniProtKB-KW"/>
</dbReference>
<feature type="domain" description="Protein kinase" evidence="11">
    <location>
        <begin position="85"/>
        <end position="417"/>
    </location>
</feature>
<feature type="region of interest" description="Disordered" evidence="10">
    <location>
        <begin position="709"/>
        <end position="790"/>
    </location>
</feature>
<dbReference type="Gene3D" id="3.30.200.20">
    <property type="entry name" value="Phosphorylase Kinase, domain 1"/>
    <property type="match status" value="1"/>
</dbReference>
<evidence type="ECO:0000256" key="1">
    <source>
        <dbReference type="ARBA" id="ARBA00012513"/>
    </source>
</evidence>
<evidence type="ECO:0000259" key="11">
    <source>
        <dbReference type="PROSITE" id="PS50011"/>
    </source>
</evidence>
<dbReference type="RefSeq" id="XP_034013127.1">
    <property type="nucleotide sequence ID" value="XM_034154596.1"/>
</dbReference>
<feature type="region of interest" description="Disordered" evidence="10">
    <location>
        <begin position="529"/>
        <end position="601"/>
    </location>
</feature>
<dbReference type="FunFam" id="3.30.200.20:FF:000206">
    <property type="entry name" value="Serine/threonine-protein kinase Ssp1"/>
    <property type="match status" value="1"/>
</dbReference>
<keyword evidence="6 9" id="KW-0067">ATP-binding</keyword>